<dbReference type="GO" id="GO:0035720">
    <property type="term" value="P:intraciliary anterograde transport"/>
    <property type="evidence" value="ECO:0007669"/>
    <property type="project" value="TreeGrafter"/>
</dbReference>
<protein>
    <submittedName>
        <fullName evidence="7">Intraflagellar transport protein 56</fullName>
    </submittedName>
</protein>
<sequence length="455" mass="52169">MAMYEDARKAADKGPKNALQNRLLFHVAHKLNDEKKLMLQHSQLKDTIEDQLCLASIHYLRSHYQQAIDIYKKVLSKHKNYLALNVYLGLCYYKLDYYDVSMEVVQTYLDHHPDSPIAINLKACNHYRLYNSKAAEGELKEALKHLSHSELNFAKDILLHNTVVFRNGDAALQMLPTLVDVIPEARLNLVIYHLKKNDTDAAFLLMNHMEPQSTQDFMLKGITYCLKGTEDDSKEHLKAAAQFFKAVESPLRSVIRLLVDSAWLQPTSFANNMMKYWFRRSLAKTMFSTSTWDRPKLCASSMRKQSKVWRMWPAATPLRPPSLLFVFGKGLYSQWKGQTSLECLPTPSAQFPCLLRLVANDCYRMEEYVYAAKAFEELEKRAESSRAYHNTAKRAACVGVFKLFTVNKATTDDLREAMNMLKQDPNPLTQNVASVARKWAAEANVISSQPFASVY</sequence>
<dbReference type="PANTHER" id="PTHR14781">
    <property type="entry name" value="INTRAFLAGELLAR TRANSPORT PROTEIN 56"/>
    <property type="match status" value="1"/>
</dbReference>
<dbReference type="PANTHER" id="PTHR14781:SF0">
    <property type="entry name" value="INTRAFLAGELLAR TRANSPORT PROTEIN 56"/>
    <property type="match status" value="1"/>
</dbReference>
<evidence type="ECO:0000313" key="7">
    <source>
        <dbReference type="WBParaSite" id="jg12612"/>
    </source>
</evidence>
<dbReference type="GO" id="GO:0120170">
    <property type="term" value="F:intraciliary transport particle B binding"/>
    <property type="evidence" value="ECO:0007669"/>
    <property type="project" value="TreeGrafter"/>
</dbReference>
<keyword evidence="3" id="KW-0677">Repeat</keyword>
<name>A0A915CTY8_9BILA</name>
<dbReference type="GO" id="GO:0030992">
    <property type="term" value="C:intraciliary transport particle B"/>
    <property type="evidence" value="ECO:0007669"/>
    <property type="project" value="TreeGrafter"/>
</dbReference>
<evidence type="ECO:0000256" key="5">
    <source>
        <dbReference type="ARBA" id="ARBA00023273"/>
    </source>
</evidence>
<dbReference type="AlphaFoldDB" id="A0A915CTY8"/>
<dbReference type="Proteomes" id="UP000887574">
    <property type="component" value="Unplaced"/>
</dbReference>
<keyword evidence="6" id="KW-1185">Reference proteome</keyword>
<dbReference type="InterPro" id="IPR030511">
    <property type="entry name" value="TTC26"/>
</dbReference>
<evidence type="ECO:0000256" key="3">
    <source>
        <dbReference type="ARBA" id="ARBA00022737"/>
    </source>
</evidence>
<evidence type="ECO:0000256" key="4">
    <source>
        <dbReference type="ARBA" id="ARBA00022803"/>
    </source>
</evidence>
<dbReference type="SUPFAM" id="SSF48452">
    <property type="entry name" value="TPR-like"/>
    <property type="match status" value="1"/>
</dbReference>
<dbReference type="WBParaSite" id="jg12612">
    <property type="protein sequence ID" value="jg12612"/>
    <property type="gene ID" value="jg12612"/>
</dbReference>
<organism evidence="6 7">
    <name type="scientific">Ditylenchus dipsaci</name>
    <dbReference type="NCBI Taxonomy" id="166011"/>
    <lineage>
        <taxon>Eukaryota</taxon>
        <taxon>Metazoa</taxon>
        <taxon>Ecdysozoa</taxon>
        <taxon>Nematoda</taxon>
        <taxon>Chromadorea</taxon>
        <taxon>Rhabditida</taxon>
        <taxon>Tylenchina</taxon>
        <taxon>Tylenchomorpha</taxon>
        <taxon>Sphaerularioidea</taxon>
        <taxon>Anguinidae</taxon>
        <taxon>Anguininae</taxon>
        <taxon>Ditylenchus</taxon>
    </lineage>
</organism>
<dbReference type="GO" id="GO:0097546">
    <property type="term" value="C:ciliary base"/>
    <property type="evidence" value="ECO:0007669"/>
    <property type="project" value="TreeGrafter"/>
</dbReference>
<evidence type="ECO:0000256" key="2">
    <source>
        <dbReference type="ARBA" id="ARBA00007834"/>
    </source>
</evidence>
<dbReference type="GO" id="GO:0036064">
    <property type="term" value="C:ciliary basal body"/>
    <property type="evidence" value="ECO:0007669"/>
    <property type="project" value="TreeGrafter"/>
</dbReference>
<proteinExistence type="inferred from homology"/>
<keyword evidence="5" id="KW-0966">Cell projection</keyword>
<evidence type="ECO:0000256" key="1">
    <source>
        <dbReference type="ARBA" id="ARBA00004138"/>
    </source>
</evidence>
<dbReference type="GO" id="GO:0035735">
    <property type="term" value="P:intraciliary transport involved in cilium assembly"/>
    <property type="evidence" value="ECO:0007669"/>
    <property type="project" value="TreeGrafter"/>
</dbReference>
<comment type="subcellular location">
    <subcellularLocation>
        <location evidence="1">Cell projection</location>
        <location evidence="1">Cilium</location>
    </subcellularLocation>
</comment>
<keyword evidence="4" id="KW-0802">TPR repeat</keyword>
<evidence type="ECO:0000313" key="6">
    <source>
        <dbReference type="Proteomes" id="UP000887574"/>
    </source>
</evidence>
<accession>A0A915CTY8</accession>
<dbReference type="Pfam" id="PF14559">
    <property type="entry name" value="TPR_19"/>
    <property type="match status" value="1"/>
</dbReference>
<dbReference type="Gene3D" id="1.25.40.10">
    <property type="entry name" value="Tetratricopeptide repeat domain"/>
    <property type="match status" value="1"/>
</dbReference>
<comment type="similarity">
    <text evidence="2">Belongs to the IFT56 family.</text>
</comment>
<dbReference type="InterPro" id="IPR011990">
    <property type="entry name" value="TPR-like_helical_dom_sf"/>
</dbReference>
<reference evidence="7" key="1">
    <citation type="submission" date="2022-11" db="UniProtKB">
        <authorList>
            <consortium name="WormBaseParasite"/>
        </authorList>
    </citation>
    <scope>IDENTIFICATION</scope>
</reference>